<keyword evidence="1" id="KW-1133">Transmembrane helix</keyword>
<organism evidence="2 3">
    <name type="scientific">Pantoea eucrina</name>
    <dbReference type="NCBI Taxonomy" id="472693"/>
    <lineage>
        <taxon>Bacteria</taxon>
        <taxon>Pseudomonadati</taxon>
        <taxon>Pseudomonadota</taxon>
        <taxon>Gammaproteobacteria</taxon>
        <taxon>Enterobacterales</taxon>
        <taxon>Erwiniaceae</taxon>
        <taxon>Pantoea</taxon>
    </lineage>
</organism>
<gene>
    <name evidence="2" type="ORF">JJB79_05465</name>
</gene>
<dbReference type="GeneID" id="84692481"/>
<evidence type="ECO:0000313" key="3">
    <source>
        <dbReference type="Proteomes" id="UP000809137"/>
    </source>
</evidence>
<dbReference type="EMBL" id="JAFCXS010000002">
    <property type="protein sequence ID" value="MBM0746868.1"/>
    <property type="molecule type" value="Genomic_DNA"/>
</dbReference>
<dbReference type="RefSeq" id="WP_144380238.1">
    <property type="nucleotide sequence ID" value="NZ_CP083448.1"/>
</dbReference>
<evidence type="ECO:0000256" key="1">
    <source>
        <dbReference type="SAM" id="Phobius"/>
    </source>
</evidence>
<comment type="caution">
    <text evidence="2">The sequence shown here is derived from an EMBL/GenBank/DDBJ whole genome shotgun (WGS) entry which is preliminary data.</text>
</comment>
<dbReference type="Proteomes" id="UP000809137">
    <property type="component" value="Unassembled WGS sequence"/>
</dbReference>
<proteinExistence type="predicted"/>
<evidence type="ECO:0000313" key="2">
    <source>
        <dbReference type="EMBL" id="MBM0746868.1"/>
    </source>
</evidence>
<sequence length="105" mass="11782">MMTLTETQNMQPTGFHYFDNTFVSRKEIKGVINHAELINLKGAQLSKTASQYEIELWTDKQVINIHAGNILTNVVFTPVAAAADIIFFPISLTFLRFMTGLGAFK</sequence>
<feature type="transmembrane region" description="Helical" evidence="1">
    <location>
        <begin position="75"/>
        <end position="95"/>
    </location>
</feature>
<accession>A0ABS1Z4E2</accession>
<keyword evidence="3" id="KW-1185">Reference proteome</keyword>
<name>A0ABS1Z4E2_9GAMM</name>
<keyword evidence="1" id="KW-0472">Membrane</keyword>
<keyword evidence="1" id="KW-0812">Transmembrane</keyword>
<protein>
    <submittedName>
        <fullName evidence="2">Uncharacterized protein</fullName>
    </submittedName>
</protein>
<reference evidence="2 3" key="1">
    <citation type="submission" date="2021-01" db="EMBL/GenBank/DDBJ databases">
        <title>Complete genome sequence of Pantoea eucrina OB49, a heavy metal tolerant bacterium with PGPR potential isolated from wheat in Algeria.</title>
        <authorList>
            <person name="Lekired A."/>
            <person name="Ouzari I.H."/>
        </authorList>
    </citation>
    <scope>NUCLEOTIDE SEQUENCE [LARGE SCALE GENOMIC DNA]</scope>
    <source>
        <strain evidence="2 3">OB49</strain>
    </source>
</reference>